<protein>
    <submittedName>
        <fullName evidence="2">Aminopeptidase YpdF</fullName>
        <ecNumber evidence="2">3.4.11.-</ecNumber>
    </submittedName>
</protein>
<sequence>MVDSIVPNQTNNNELYDLVLRKVRELGYGDYLRFQDSGMLGHQIGIDCHEHPMVNRATDFILRPGMVFCSEPKMFFMDECYMRVEDMVLVTETGAEFLSKFDRTLFEL</sequence>
<dbReference type="InterPro" id="IPR000994">
    <property type="entry name" value="Pept_M24"/>
</dbReference>
<dbReference type="PANTHER" id="PTHR46112">
    <property type="entry name" value="AMINOPEPTIDASE"/>
    <property type="match status" value="1"/>
</dbReference>
<dbReference type="GO" id="GO:0004177">
    <property type="term" value="F:aminopeptidase activity"/>
    <property type="evidence" value="ECO:0007669"/>
    <property type="project" value="UniProtKB-KW"/>
</dbReference>
<evidence type="ECO:0000313" key="2">
    <source>
        <dbReference type="EMBL" id="MPM60009.1"/>
    </source>
</evidence>
<dbReference type="Gene3D" id="3.90.230.10">
    <property type="entry name" value="Creatinase/methionine aminopeptidase superfamily"/>
    <property type="match status" value="1"/>
</dbReference>
<dbReference type="InterPro" id="IPR050659">
    <property type="entry name" value="Peptidase_M24B"/>
</dbReference>
<dbReference type="AlphaFoldDB" id="A0A645B3K8"/>
<evidence type="ECO:0000259" key="1">
    <source>
        <dbReference type="Pfam" id="PF00557"/>
    </source>
</evidence>
<proteinExistence type="predicted"/>
<dbReference type="InterPro" id="IPR036005">
    <property type="entry name" value="Creatinase/aminopeptidase-like"/>
</dbReference>
<dbReference type="Pfam" id="PF00557">
    <property type="entry name" value="Peptidase_M24"/>
    <property type="match status" value="1"/>
</dbReference>
<comment type="caution">
    <text evidence="2">The sequence shown here is derived from an EMBL/GenBank/DDBJ whole genome shotgun (WGS) entry which is preliminary data.</text>
</comment>
<feature type="domain" description="Peptidase M24" evidence="1">
    <location>
        <begin position="6"/>
        <end position="92"/>
    </location>
</feature>
<reference evidence="2" key="1">
    <citation type="submission" date="2019-08" db="EMBL/GenBank/DDBJ databases">
        <authorList>
            <person name="Kucharzyk K."/>
            <person name="Murdoch R.W."/>
            <person name="Higgins S."/>
            <person name="Loffler F."/>
        </authorList>
    </citation>
    <scope>NUCLEOTIDE SEQUENCE</scope>
</reference>
<name>A0A645B3K8_9ZZZZ</name>
<dbReference type="EMBL" id="VSSQ01017575">
    <property type="protein sequence ID" value="MPM60009.1"/>
    <property type="molecule type" value="Genomic_DNA"/>
</dbReference>
<organism evidence="2">
    <name type="scientific">bioreactor metagenome</name>
    <dbReference type="NCBI Taxonomy" id="1076179"/>
    <lineage>
        <taxon>unclassified sequences</taxon>
        <taxon>metagenomes</taxon>
        <taxon>ecological metagenomes</taxon>
    </lineage>
</organism>
<gene>
    <name evidence="2" type="primary">ypdF_14</name>
    <name evidence="2" type="ORF">SDC9_106856</name>
</gene>
<keyword evidence="2" id="KW-0645">Protease</keyword>
<dbReference type="PANTHER" id="PTHR46112:SF2">
    <property type="entry name" value="XAA-PRO AMINOPEPTIDASE P-RELATED"/>
    <property type="match status" value="1"/>
</dbReference>
<accession>A0A645B3K8</accession>
<dbReference type="EC" id="3.4.11.-" evidence="2"/>
<keyword evidence="2" id="KW-0031">Aminopeptidase</keyword>
<dbReference type="SUPFAM" id="SSF55920">
    <property type="entry name" value="Creatinase/aminopeptidase"/>
    <property type="match status" value="1"/>
</dbReference>
<keyword evidence="2" id="KW-0378">Hydrolase</keyword>